<proteinExistence type="predicted"/>
<reference evidence="1 2" key="1">
    <citation type="submission" date="2014-05" db="EMBL/GenBank/DDBJ databases">
        <title>Genome Sequence of Flavobacterium sp. EM1321.</title>
        <authorList>
            <person name="Shin S.-K."/>
            <person name="Yi H."/>
        </authorList>
    </citation>
    <scope>NUCLEOTIDE SEQUENCE [LARGE SCALE GENOMIC DNA]</scope>
    <source>
        <strain evidence="1 2">EM1321</strain>
    </source>
</reference>
<sequence length="136" mass="15591">MADAMLQKNYSTIVDYTYPKIVEMAGGKPALLKAVKSSFEKMDKSFFIDKITFGKPQKVYVAGKELHCIVPETLTINTNKGKMQATYSLLAISQDNGRKWYFLETHKFTPEMLKKIFPNFNYDLQIPKNSKPILID</sequence>
<comment type="caution">
    <text evidence="1">The sequence shown here is derived from an EMBL/GenBank/DDBJ whole genome shotgun (WGS) entry which is preliminary data.</text>
</comment>
<keyword evidence="2" id="KW-1185">Reference proteome</keyword>
<dbReference type="Proteomes" id="UP000027064">
    <property type="component" value="Unassembled WGS sequence"/>
</dbReference>
<evidence type="ECO:0000313" key="2">
    <source>
        <dbReference type="Proteomes" id="UP000027064"/>
    </source>
</evidence>
<accession>A0A066WND1</accession>
<dbReference type="PATRIC" id="fig|1492738.3.peg.2752"/>
<evidence type="ECO:0000313" key="1">
    <source>
        <dbReference type="EMBL" id="KDN54113.1"/>
    </source>
</evidence>
<gene>
    <name evidence="1" type="ORF">FEM21_27660</name>
</gene>
<dbReference type="eggNOG" id="ENOG5030NUW">
    <property type="taxonomic scope" value="Bacteria"/>
</dbReference>
<dbReference type="EMBL" id="JNCA01000028">
    <property type="protein sequence ID" value="KDN54113.1"/>
    <property type="molecule type" value="Genomic_DNA"/>
</dbReference>
<organism evidence="1 2">
    <name type="scientific">Flavobacterium seoulense</name>
    <dbReference type="NCBI Taxonomy" id="1492738"/>
    <lineage>
        <taxon>Bacteria</taxon>
        <taxon>Pseudomonadati</taxon>
        <taxon>Bacteroidota</taxon>
        <taxon>Flavobacteriia</taxon>
        <taxon>Flavobacteriales</taxon>
        <taxon>Flavobacteriaceae</taxon>
        <taxon>Flavobacterium</taxon>
    </lineage>
</organism>
<dbReference type="AlphaFoldDB" id="A0A066WND1"/>
<name>A0A066WND1_9FLAO</name>
<dbReference type="STRING" id="1492738.FEM21_27660"/>
<protein>
    <submittedName>
        <fullName evidence="1">Uncharacterized protein</fullName>
    </submittedName>
</protein>